<keyword evidence="3" id="KW-1185">Reference proteome</keyword>
<dbReference type="Pfam" id="PF20097">
    <property type="entry name" value="DUF6487"/>
    <property type="match status" value="1"/>
</dbReference>
<organism evidence="2 3">
    <name type="scientific">Peptoclostridium litorale DSM 5388</name>
    <dbReference type="NCBI Taxonomy" id="1121324"/>
    <lineage>
        <taxon>Bacteria</taxon>
        <taxon>Bacillati</taxon>
        <taxon>Bacillota</taxon>
        <taxon>Clostridia</taxon>
        <taxon>Peptostreptococcales</taxon>
        <taxon>Peptoclostridiaceae</taxon>
        <taxon>Peptoclostridium</taxon>
    </lineage>
</organism>
<sequence length="69" mass="7964">MKTECPYCKSEMVKGFIHGGRYVFKWHEENAGLLEKVTVFGGETLHVNPQVSCYRCKNCDKIIINLKEL</sequence>
<protein>
    <recommendedName>
        <fullName evidence="1">DUF6487 domain-containing protein</fullName>
    </recommendedName>
</protein>
<reference evidence="2 3" key="1">
    <citation type="submission" date="2014-03" db="EMBL/GenBank/DDBJ databases">
        <title>Genome sequence of Clostridium litorale W6, DSM 5388.</title>
        <authorList>
            <person name="Poehlein A."/>
            <person name="Jagirdar A."/>
            <person name="Khonsari B."/>
            <person name="Chibani C.M."/>
            <person name="Gutierrez Gutierrez D.A."/>
            <person name="Davydova E."/>
            <person name="Alghaithi H.S."/>
            <person name="Nair K.P."/>
            <person name="Dhamotharan K."/>
            <person name="Chandran L."/>
            <person name="G W."/>
            <person name="Daniel R."/>
        </authorList>
    </citation>
    <scope>NUCLEOTIDE SEQUENCE [LARGE SCALE GENOMIC DNA]</scope>
    <source>
        <strain evidence="2 3">W6</strain>
    </source>
</reference>
<dbReference type="EMBL" id="JJMM01000011">
    <property type="protein sequence ID" value="KDR95067.1"/>
    <property type="molecule type" value="Genomic_DNA"/>
</dbReference>
<evidence type="ECO:0000313" key="3">
    <source>
        <dbReference type="Proteomes" id="UP000027946"/>
    </source>
</evidence>
<accession>A0A069RLJ6</accession>
<name>A0A069RLJ6_PEPLI</name>
<evidence type="ECO:0000313" key="2">
    <source>
        <dbReference type="EMBL" id="KDR95067.1"/>
    </source>
</evidence>
<dbReference type="OrthoDB" id="384892at2"/>
<dbReference type="AlphaFoldDB" id="A0A069RLJ6"/>
<dbReference type="eggNOG" id="ENOG5033GPB">
    <property type="taxonomic scope" value="Bacteria"/>
</dbReference>
<evidence type="ECO:0000259" key="1">
    <source>
        <dbReference type="Pfam" id="PF20097"/>
    </source>
</evidence>
<dbReference type="RefSeq" id="WP_038264977.1">
    <property type="nucleotide sequence ID" value="NZ_FSRH01000002.1"/>
</dbReference>
<dbReference type="Proteomes" id="UP000027946">
    <property type="component" value="Unassembled WGS sequence"/>
</dbReference>
<gene>
    <name evidence="2" type="ORF">CLIT_11c00960</name>
</gene>
<proteinExistence type="predicted"/>
<feature type="domain" description="DUF6487" evidence="1">
    <location>
        <begin position="5"/>
        <end position="68"/>
    </location>
</feature>
<dbReference type="InterPro" id="IPR045504">
    <property type="entry name" value="DUF6487"/>
</dbReference>
<comment type="caution">
    <text evidence="2">The sequence shown here is derived from an EMBL/GenBank/DDBJ whole genome shotgun (WGS) entry which is preliminary data.</text>
</comment>